<protein>
    <recommendedName>
        <fullName evidence="3">DUF4238 domain-containing protein</fullName>
    </recommendedName>
</protein>
<dbReference type="OrthoDB" id="1551443at2"/>
<dbReference type="Pfam" id="PF14022">
    <property type="entry name" value="DUF4238"/>
    <property type="match status" value="1"/>
</dbReference>
<sequence>MVLSRDNHYVPEWHQRHFIEPRRDELYYLDLNPEKFVRRDGSIVLGRSLFRAPVSRCFVQRDLYSTFFGGVIDEIERKLFGAIDTRGSKAIPAFMATEEAERSRHFETLFEYIDIQKIRTPKGLDWLRSQYPGLDQNELMMEMQAIRMLHGGIWANGVREVVSAEQSAVKFILTDHPVTIYNHGAPPGSTLTRYPEDPSIALKGSQTIFPLSRNFCLILTNLEYARDPACRALEKRTFARNFHDALVNTMALIHERHLIEPDVVRINRILKLRARRFVAAGCEEWLFPEKQNDEPWSALGEPLKPPADQLHEFGGEIYVRYTDGRVHYQDEFGRTEKERSFLLKPLSDGALRPGDACGCGSGETFRDCCRSRPEALRPAWDELSIRERNLRFYQGILNILGLSEGKSWTDVRRTLTEEQIRQVYTLFAALWPLETDLLKLLPKPDGRPRAVYTGSTHPFLIDEFATGAPLYFGELIIENPFAHPGVLAKAYSPLEQPGSYHHEFLKSVVFILNIMPLVDAGLVNLIPDPCIFDTHLRRQMMKMAEDRARLVGFEVDEDPRLKKLAIEGLKRDLLALPDEAIIAELRRDKPGIGAEEISDLLVGRRILRERDPLAVLQDGIVGASDRGQLHIMKLAPNFEIAMYLAQATGAAIVTDSPHRWQELKLAIRPRFGPLVAALDGLAAVISRETFLFSRDPVMTAKIGIAGAHANYPALFKDSFRYLAKLRDSDRKTNWEASAAARFTRLHRSQGELEKAGVPIGRARISCAFPARGIQDNTINRLLLMSSSEQHLPSVPMAFFIEPFTAVRQ</sequence>
<proteinExistence type="predicted"/>
<dbReference type="InterPro" id="IPR025332">
    <property type="entry name" value="DUF4238"/>
</dbReference>
<evidence type="ECO:0008006" key="3">
    <source>
        <dbReference type="Google" id="ProtNLM"/>
    </source>
</evidence>
<dbReference type="RefSeq" id="WP_088472285.1">
    <property type="nucleotide sequence ID" value="NZ_NISJ01000003.1"/>
</dbReference>
<gene>
    <name evidence="1" type="ORF">CDQ91_08650</name>
</gene>
<dbReference type="AlphaFoldDB" id="A0A246JZ87"/>
<evidence type="ECO:0000313" key="2">
    <source>
        <dbReference type="Proteomes" id="UP000197097"/>
    </source>
</evidence>
<evidence type="ECO:0000313" key="1">
    <source>
        <dbReference type="EMBL" id="OWQ98525.1"/>
    </source>
</evidence>
<organism evidence="1 2">
    <name type="scientific">Sphingopyxis witflariensis</name>
    <dbReference type="NCBI Taxonomy" id="173675"/>
    <lineage>
        <taxon>Bacteria</taxon>
        <taxon>Pseudomonadati</taxon>
        <taxon>Pseudomonadota</taxon>
        <taxon>Alphaproteobacteria</taxon>
        <taxon>Sphingomonadales</taxon>
        <taxon>Sphingomonadaceae</taxon>
        <taxon>Sphingopyxis</taxon>
    </lineage>
</organism>
<reference evidence="1 2" key="1">
    <citation type="journal article" date="2002" name="Int. J. Syst. Evol. Microbiol.">
        <title>Sphingopyxis witflariensis sp. nov., isolated from activated sludge.</title>
        <authorList>
            <person name="Kampfer P."/>
            <person name="Witzenberger R."/>
            <person name="Denner E.B."/>
            <person name="Busse H.J."/>
            <person name="Neef A."/>
        </authorList>
    </citation>
    <scope>NUCLEOTIDE SEQUENCE [LARGE SCALE GENOMIC DNA]</scope>
    <source>
        <strain evidence="1 2">DSM 14551</strain>
    </source>
</reference>
<name>A0A246JZ87_9SPHN</name>
<dbReference type="Proteomes" id="UP000197097">
    <property type="component" value="Unassembled WGS sequence"/>
</dbReference>
<dbReference type="EMBL" id="NISJ01000003">
    <property type="protein sequence ID" value="OWQ98525.1"/>
    <property type="molecule type" value="Genomic_DNA"/>
</dbReference>
<accession>A0A246JZ87</accession>
<comment type="caution">
    <text evidence="1">The sequence shown here is derived from an EMBL/GenBank/DDBJ whole genome shotgun (WGS) entry which is preliminary data.</text>
</comment>
<keyword evidence="2" id="KW-1185">Reference proteome</keyword>